<dbReference type="EMBL" id="GL732535">
    <property type="protein sequence ID" value="EFX84183.1"/>
    <property type="molecule type" value="Genomic_DNA"/>
</dbReference>
<name>E9G8Z7_DAPPU</name>
<feature type="region of interest" description="Disordered" evidence="1">
    <location>
        <begin position="1"/>
        <end position="196"/>
    </location>
</feature>
<sequence>MAFPCDFIDGHDSPVDGEDGGHGRLPTAPRHGGTRVGRHDVRRPDAGHDGRDESLVHFLCGSNPGRLRPGRAGNDGAGHAQDPDCTQQGEDGLDGRRDRCRRQRHSHDGHQRRQKEEMAGRQRRWPRRPSDGGQCHVLVAVVAQSDGRRSGPAHFDSPPGGRPRPLGRRSLRFQGGPGRRPLPPARHRGQSPARTGRLFLPGQFGFWGVFYCPHFS</sequence>
<evidence type="ECO:0000313" key="2">
    <source>
        <dbReference type="EMBL" id="EFX84183.1"/>
    </source>
</evidence>
<protein>
    <submittedName>
        <fullName evidence="2">Uncharacterized protein</fullName>
    </submittedName>
</protein>
<dbReference type="InParanoid" id="E9G8Z7"/>
<feature type="compositionally biased region" description="Basic and acidic residues" evidence="1">
    <location>
        <begin position="37"/>
        <end position="55"/>
    </location>
</feature>
<proteinExistence type="predicted"/>
<gene>
    <name evidence="2" type="ORF">DAPPUDRAFT_99996</name>
</gene>
<evidence type="ECO:0000313" key="3">
    <source>
        <dbReference type="Proteomes" id="UP000000305"/>
    </source>
</evidence>
<organism evidence="2 3">
    <name type="scientific">Daphnia pulex</name>
    <name type="common">Water flea</name>
    <dbReference type="NCBI Taxonomy" id="6669"/>
    <lineage>
        <taxon>Eukaryota</taxon>
        <taxon>Metazoa</taxon>
        <taxon>Ecdysozoa</taxon>
        <taxon>Arthropoda</taxon>
        <taxon>Crustacea</taxon>
        <taxon>Branchiopoda</taxon>
        <taxon>Diplostraca</taxon>
        <taxon>Cladocera</taxon>
        <taxon>Anomopoda</taxon>
        <taxon>Daphniidae</taxon>
        <taxon>Daphnia</taxon>
    </lineage>
</organism>
<keyword evidence="3" id="KW-1185">Reference proteome</keyword>
<feature type="compositionally biased region" description="Basic and acidic residues" evidence="1">
    <location>
        <begin position="8"/>
        <end position="22"/>
    </location>
</feature>
<feature type="compositionally biased region" description="Basic and acidic residues" evidence="1">
    <location>
        <begin position="106"/>
        <end position="120"/>
    </location>
</feature>
<dbReference type="AlphaFoldDB" id="E9G8Z7"/>
<accession>E9G8Z7</accession>
<evidence type="ECO:0000256" key="1">
    <source>
        <dbReference type="SAM" id="MobiDB-lite"/>
    </source>
</evidence>
<dbReference type="Proteomes" id="UP000000305">
    <property type="component" value="Unassembled WGS sequence"/>
</dbReference>
<dbReference type="KEGG" id="dpx:DAPPUDRAFT_99996"/>
<dbReference type="HOGENOM" id="CLU_1278769_0_0_1"/>
<reference evidence="2 3" key="1">
    <citation type="journal article" date="2011" name="Science">
        <title>The ecoresponsive genome of Daphnia pulex.</title>
        <authorList>
            <person name="Colbourne J.K."/>
            <person name="Pfrender M.E."/>
            <person name="Gilbert D."/>
            <person name="Thomas W.K."/>
            <person name="Tucker A."/>
            <person name="Oakley T.H."/>
            <person name="Tokishita S."/>
            <person name="Aerts A."/>
            <person name="Arnold G.J."/>
            <person name="Basu M.K."/>
            <person name="Bauer D.J."/>
            <person name="Caceres C.E."/>
            <person name="Carmel L."/>
            <person name="Casola C."/>
            <person name="Choi J.H."/>
            <person name="Detter J.C."/>
            <person name="Dong Q."/>
            <person name="Dusheyko S."/>
            <person name="Eads B.D."/>
            <person name="Frohlich T."/>
            <person name="Geiler-Samerotte K.A."/>
            <person name="Gerlach D."/>
            <person name="Hatcher P."/>
            <person name="Jogdeo S."/>
            <person name="Krijgsveld J."/>
            <person name="Kriventseva E.V."/>
            <person name="Kultz D."/>
            <person name="Laforsch C."/>
            <person name="Lindquist E."/>
            <person name="Lopez J."/>
            <person name="Manak J.R."/>
            <person name="Muller J."/>
            <person name="Pangilinan J."/>
            <person name="Patwardhan R.P."/>
            <person name="Pitluck S."/>
            <person name="Pritham E.J."/>
            <person name="Rechtsteiner A."/>
            <person name="Rho M."/>
            <person name="Rogozin I.B."/>
            <person name="Sakarya O."/>
            <person name="Salamov A."/>
            <person name="Schaack S."/>
            <person name="Shapiro H."/>
            <person name="Shiga Y."/>
            <person name="Skalitzky C."/>
            <person name="Smith Z."/>
            <person name="Souvorov A."/>
            <person name="Sung W."/>
            <person name="Tang Z."/>
            <person name="Tsuchiya D."/>
            <person name="Tu H."/>
            <person name="Vos H."/>
            <person name="Wang M."/>
            <person name="Wolf Y.I."/>
            <person name="Yamagata H."/>
            <person name="Yamada T."/>
            <person name="Ye Y."/>
            <person name="Shaw J.R."/>
            <person name="Andrews J."/>
            <person name="Crease T.J."/>
            <person name="Tang H."/>
            <person name="Lucas S.M."/>
            <person name="Robertson H.M."/>
            <person name="Bork P."/>
            <person name="Koonin E.V."/>
            <person name="Zdobnov E.M."/>
            <person name="Grigoriev I.V."/>
            <person name="Lynch M."/>
            <person name="Boore J.L."/>
        </authorList>
    </citation>
    <scope>NUCLEOTIDE SEQUENCE [LARGE SCALE GENOMIC DNA]</scope>
</reference>